<sequence length="222" mass="26607">QQRRLEYRPTARSMAMNTQIHSATNDTPYHLVFAQRPRSNWSLLRERVSRTKRKFQIIENYENQGFENIGEKIGENNEQTNPQVVHNDSSSEDDINLIEQYETGFFIQDICMYRPFRIFPPSRNRAPYVYRIDTWLRYTLHGEFNERNRNFVTLCLENLRKWNDGETRDRIVEENDGLSEIFEMWPERIRQYDERNQAESAMAIDEDVQPVRETATSSEVNE</sequence>
<reference evidence="2" key="1">
    <citation type="submission" date="2021-06" db="EMBL/GenBank/DDBJ databases">
        <authorList>
            <person name="Kallberg Y."/>
            <person name="Tangrot J."/>
            <person name="Rosling A."/>
        </authorList>
    </citation>
    <scope>NUCLEOTIDE SEQUENCE</scope>
    <source>
        <strain evidence="2">IA702</strain>
    </source>
</reference>
<feature type="region of interest" description="Disordered" evidence="1">
    <location>
        <begin position="196"/>
        <end position="222"/>
    </location>
</feature>
<proteinExistence type="predicted"/>
<evidence type="ECO:0000256" key="1">
    <source>
        <dbReference type="SAM" id="MobiDB-lite"/>
    </source>
</evidence>
<dbReference type="EMBL" id="CAJVPJ010004478">
    <property type="protein sequence ID" value="CAG8652469.1"/>
    <property type="molecule type" value="Genomic_DNA"/>
</dbReference>
<comment type="caution">
    <text evidence="2">The sequence shown here is derived from an EMBL/GenBank/DDBJ whole genome shotgun (WGS) entry which is preliminary data.</text>
</comment>
<evidence type="ECO:0000313" key="3">
    <source>
        <dbReference type="Proteomes" id="UP000789572"/>
    </source>
</evidence>
<feature type="non-terminal residue" evidence="2">
    <location>
        <position position="222"/>
    </location>
</feature>
<protein>
    <submittedName>
        <fullName evidence="2">968_t:CDS:1</fullName>
    </submittedName>
</protein>
<dbReference type="AlphaFoldDB" id="A0A9N9H795"/>
<feature type="non-terminal residue" evidence="2">
    <location>
        <position position="1"/>
    </location>
</feature>
<name>A0A9N9H795_9GLOM</name>
<organism evidence="2 3">
    <name type="scientific">Paraglomus occultum</name>
    <dbReference type="NCBI Taxonomy" id="144539"/>
    <lineage>
        <taxon>Eukaryota</taxon>
        <taxon>Fungi</taxon>
        <taxon>Fungi incertae sedis</taxon>
        <taxon>Mucoromycota</taxon>
        <taxon>Glomeromycotina</taxon>
        <taxon>Glomeromycetes</taxon>
        <taxon>Paraglomerales</taxon>
        <taxon>Paraglomeraceae</taxon>
        <taxon>Paraglomus</taxon>
    </lineage>
</organism>
<dbReference type="Proteomes" id="UP000789572">
    <property type="component" value="Unassembled WGS sequence"/>
</dbReference>
<accession>A0A9N9H795</accession>
<gene>
    <name evidence="2" type="ORF">POCULU_LOCUS10023</name>
</gene>
<keyword evidence="3" id="KW-1185">Reference proteome</keyword>
<evidence type="ECO:0000313" key="2">
    <source>
        <dbReference type="EMBL" id="CAG8652469.1"/>
    </source>
</evidence>